<sequence>MGVATYITTLETRNDPVPQIADERSRAGHAVLRIDPALQGVVLLLGTRVTFQRSHRLFFPLLVIILKSVCCSSPKPIYRVATVAVLLARSPPTKANRVQYSTGSPVFRKWESCRAMPLVSGFSRGSPVPPPPSFRRRSIFTSITPIVSQYLAVKRRPNLFIHLFIGYVLQNRNKLALHLDKLRYMTEYLPNIHEINFCGSSYRFVASCRSFERHRTTLLAPVDIRRHAHTSRITLESAVNHEGEPWDCPTCTEDPNYHVCRHSASSDAHSAASCESQYRWQMAARHSTTSLNKNDKVIGTQCFRGRIGVVVRLLASHLGEPDSIPGGGGSRIFACGNRTGQCHWSVGFPGDLAFPLPWHSGVAPCRAISGAQDLDVKRHLNLSILTPPLLDLT</sequence>
<reference evidence="1 2" key="1">
    <citation type="submission" date="2023-02" db="EMBL/GenBank/DDBJ databases">
        <title>LHISI_Scaffold_Assembly.</title>
        <authorList>
            <person name="Stuart O.P."/>
            <person name="Cleave R."/>
            <person name="Magrath M.J.L."/>
            <person name="Mikheyev A.S."/>
        </authorList>
    </citation>
    <scope>NUCLEOTIDE SEQUENCE [LARGE SCALE GENOMIC DNA]</scope>
    <source>
        <strain evidence="1">Daus_M_001</strain>
        <tissue evidence="1">Leg muscle</tissue>
    </source>
</reference>
<dbReference type="Proteomes" id="UP001159363">
    <property type="component" value="Chromosome X"/>
</dbReference>
<organism evidence="1 2">
    <name type="scientific">Dryococelus australis</name>
    <dbReference type="NCBI Taxonomy" id="614101"/>
    <lineage>
        <taxon>Eukaryota</taxon>
        <taxon>Metazoa</taxon>
        <taxon>Ecdysozoa</taxon>
        <taxon>Arthropoda</taxon>
        <taxon>Hexapoda</taxon>
        <taxon>Insecta</taxon>
        <taxon>Pterygota</taxon>
        <taxon>Neoptera</taxon>
        <taxon>Polyneoptera</taxon>
        <taxon>Phasmatodea</taxon>
        <taxon>Verophasmatodea</taxon>
        <taxon>Anareolatae</taxon>
        <taxon>Phasmatidae</taxon>
        <taxon>Eurycanthinae</taxon>
        <taxon>Dryococelus</taxon>
    </lineage>
</organism>
<evidence type="ECO:0000313" key="1">
    <source>
        <dbReference type="EMBL" id="KAJ8885581.1"/>
    </source>
</evidence>
<keyword evidence="2" id="KW-1185">Reference proteome</keyword>
<evidence type="ECO:0000313" key="2">
    <source>
        <dbReference type="Proteomes" id="UP001159363"/>
    </source>
</evidence>
<dbReference type="EMBL" id="JARBHB010000004">
    <property type="protein sequence ID" value="KAJ8885581.1"/>
    <property type="molecule type" value="Genomic_DNA"/>
</dbReference>
<comment type="caution">
    <text evidence="1">The sequence shown here is derived from an EMBL/GenBank/DDBJ whole genome shotgun (WGS) entry which is preliminary data.</text>
</comment>
<protein>
    <submittedName>
        <fullName evidence="1">Uncharacterized protein</fullName>
    </submittedName>
</protein>
<name>A0ABQ9HMK6_9NEOP</name>
<proteinExistence type="predicted"/>
<gene>
    <name evidence="1" type="ORF">PR048_011779</name>
</gene>
<accession>A0ABQ9HMK6</accession>